<keyword evidence="2" id="KW-1185">Reference proteome</keyword>
<dbReference type="EMBL" id="JAINUG010000016">
    <property type="protein sequence ID" value="KAJ8413231.1"/>
    <property type="molecule type" value="Genomic_DNA"/>
</dbReference>
<protein>
    <submittedName>
        <fullName evidence="1">Uncharacterized protein</fullName>
    </submittedName>
</protein>
<dbReference type="AlphaFoldDB" id="A0AAD7WXG6"/>
<proteinExistence type="predicted"/>
<evidence type="ECO:0000313" key="1">
    <source>
        <dbReference type="EMBL" id="KAJ8413231.1"/>
    </source>
</evidence>
<evidence type="ECO:0000313" key="2">
    <source>
        <dbReference type="Proteomes" id="UP001221898"/>
    </source>
</evidence>
<name>A0AAD7WXG6_9TELE</name>
<accession>A0AAD7WXG6</accession>
<gene>
    <name evidence="1" type="ORF">AAFF_G00092270</name>
</gene>
<sequence>METLCLGLPCGACARGGAEEQGDRTCEGHHQRPALSVALQSPPPSSPLTTCHLSEAIRRPSLWNNVFDLALGCSRCLKLCPGPLLAGSFDLLSNSAPATAALGFSSANFAGPLTS</sequence>
<reference evidence="1" key="1">
    <citation type="journal article" date="2023" name="Science">
        <title>Genome structures resolve the early diversification of teleost fishes.</title>
        <authorList>
            <person name="Parey E."/>
            <person name="Louis A."/>
            <person name="Montfort J."/>
            <person name="Bouchez O."/>
            <person name="Roques C."/>
            <person name="Iampietro C."/>
            <person name="Lluch J."/>
            <person name="Castinel A."/>
            <person name="Donnadieu C."/>
            <person name="Desvignes T."/>
            <person name="Floi Bucao C."/>
            <person name="Jouanno E."/>
            <person name="Wen M."/>
            <person name="Mejri S."/>
            <person name="Dirks R."/>
            <person name="Jansen H."/>
            <person name="Henkel C."/>
            <person name="Chen W.J."/>
            <person name="Zahm M."/>
            <person name="Cabau C."/>
            <person name="Klopp C."/>
            <person name="Thompson A.W."/>
            <person name="Robinson-Rechavi M."/>
            <person name="Braasch I."/>
            <person name="Lecointre G."/>
            <person name="Bobe J."/>
            <person name="Postlethwait J.H."/>
            <person name="Berthelot C."/>
            <person name="Roest Crollius H."/>
            <person name="Guiguen Y."/>
        </authorList>
    </citation>
    <scope>NUCLEOTIDE SEQUENCE</scope>
    <source>
        <strain evidence="1">NC1722</strain>
    </source>
</reference>
<organism evidence="1 2">
    <name type="scientific">Aldrovandia affinis</name>
    <dbReference type="NCBI Taxonomy" id="143900"/>
    <lineage>
        <taxon>Eukaryota</taxon>
        <taxon>Metazoa</taxon>
        <taxon>Chordata</taxon>
        <taxon>Craniata</taxon>
        <taxon>Vertebrata</taxon>
        <taxon>Euteleostomi</taxon>
        <taxon>Actinopterygii</taxon>
        <taxon>Neopterygii</taxon>
        <taxon>Teleostei</taxon>
        <taxon>Notacanthiformes</taxon>
        <taxon>Halosauridae</taxon>
        <taxon>Aldrovandia</taxon>
    </lineage>
</organism>
<dbReference type="Proteomes" id="UP001221898">
    <property type="component" value="Unassembled WGS sequence"/>
</dbReference>
<comment type="caution">
    <text evidence="1">The sequence shown here is derived from an EMBL/GenBank/DDBJ whole genome shotgun (WGS) entry which is preliminary data.</text>
</comment>